<feature type="domain" description="HTH tetR-type" evidence="5">
    <location>
        <begin position="16"/>
        <end position="76"/>
    </location>
</feature>
<dbReference type="Gene3D" id="1.10.10.60">
    <property type="entry name" value="Homeodomain-like"/>
    <property type="match status" value="1"/>
</dbReference>
<evidence type="ECO:0000256" key="3">
    <source>
        <dbReference type="ARBA" id="ARBA00023163"/>
    </source>
</evidence>
<proteinExistence type="predicted"/>
<dbReference type="SUPFAM" id="SSF48498">
    <property type="entry name" value="Tetracyclin repressor-like, C-terminal domain"/>
    <property type="match status" value="1"/>
</dbReference>
<dbReference type="PANTHER" id="PTHR30055">
    <property type="entry name" value="HTH-TYPE TRANSCRIPTIONAL REGULATOR RUTR"/>
    <property type="match status" value="1"/>
</dbReference>
<keyword evidence="3" id="KW-0804">Transcription</keyword>
<evidence type="ECO:0000259" key="5">
    <source>
        <dbReference type="PROSITE" id="PS50977"/>
    </source>
</evidence>
<dbReference type="SUPFAM" id="SSF46689">
    <property type="entry name" value="Homeodomain-like"/>
    <property type="match status" value="1"/>
</dbReference>
<dbReference type="Pfam" id="PF00440">
    <property type="entry name" value="TetR_N"/>
    <property type="match status" value="1"/>
</dbReference>
<dbReference type="InterPro" id="IPR050109">
    <property type="entry name" value="HTH-type_TetR-like_transc_reg"/>
</dbReference>
<dbReference type="GO" id="GO:0003700">
    <property type="term" value="F:DNA-binding transcription factor activity"/>
    <property type="evidence" value="ECO:0007669"/>
    <property type="project" value="TreeGrafter"/>
</dbReference>
<dbReference type="Gene3D" id="1.10.357.10">
    <property type="entry name" value="Tetracycline Repressor, domain 2"/>
    <property type="match status" value="1"/>
</dbReference>
<evidence type="ECO:0000313" key="6">
    <source>
        <dbReference type="EMBL" id="GGE23290.1"/>
    </source>
</evidence>
<dbReference type="AlphaFoldDB" id="A0A917A4M2"/>
<name>A0A917A4M2_9RHOB</name>
<protein>
    <submittedName>
        <fullName evidence="6">TetR family transcriptional regulator</fullName>
    </submittedName>
</protein>
<keyword evidence="1" id="KW-0805">Transcription regulation</keyword>
<dbReference type="InterPro" id="IPR011075">
    <property type="entry name" value="TetR_C"/>
</dbReference>
<dbReference type="Proteomes" id="UP000612855">
    <property type="component" value="Unassembled WGS sequence"/>
</dbReference>
<keyword evidence="2 4" id="KW-0238">DNA-binding</keyword>
<accession>A0A917A4M2</accession>
<dbReference type="EMBL" id="BMFJ01000001">
    <property type="protein sequence ID" value="GGE23290.1"/>
    <property type="molecule type" value="Genomic_DNA"/>
</dbReference>
<evidence type="ECO:0000313" key="7">
    <source>
        <dbReference type="Proteomes" id="UP000612855"/>
    </source>
</evidence>
<dbReference type="GO" id="GO:0000976">
    <property type="term" value="F:transcription cis-regulatory region binding"/>
    <property type="evidence" value="ECO:0007669"/>
    <property type="project" value="TreeGrafter"/>
</dbReference>
<keyword evidence="7" id="KW-1185">Reference proteome</keyword>
<dbReference type="PANTHER" id="PTHR30055:SF148">
    <property type="entry name" value="TETR-FAMILY TRANSCRIPTIONAL REGULATOR"/>
    <property type="match status" value="1"/>
</dbReference>
<evidence type="ECO:0000256" key="1">
    <source>
        <dbReference type="ARBA" id="ARBA00023015"/>
    </source>
</evidence>
<dbReference type="InterPro" id="IPR009057">
    <property type="entry name" value="Homeodomain-like_sf"/>
</dbReference>
<sequence length="197" mass="21126">MSQEETPPRRGRPPSDTARRKALSAARAILTEEGFGRLSVEAVAARSGVGKPTIYRHWANAQQLALAALMPEDVADAETRGDVRRVLTDQMRRLTEVFATRRGRQIAVALAAADPDSEMTRAFRSQVILKSRAGGRAVLERAIAGGELTAPADMETLLDMIYGPLVFRVLLGHAPLSDGMAEAVVSMALAGLAPPQD</sequence>
<organism evidence="6 7">
    <name type="scientific">Primorskyibacter flagellatus</name>
    <dbReference type="NCBI Taxonomy" id="1387277"/>
    <lineage>
        <taxon>Bacteria</taxon>
        <taxon>Pseudomonadati</taxon>
        <taxon>Pseudomonadota</taxon>
        <taxon>Alphaproteobacteria</taxon>
        <taxon>Rhodobacterales</taxon>
        <taxon>Roseobacteraceae</taxon>
        <taxon>Primorskyibacter</taxon>
    </lineage>
</organism>
<comment type="caution">
    <text evidence="6">The sequence shown here is derived from an EMBL/GenBank/DDBJ whole genome shotgun (WGS) entry which is preliminary data.</text>
</comment>
<feature type="DNA-binding region" description="H-T-H motif" evidence="4">
    <location>
        <begin position="39"/>
        <end position="58"/>
    </location>
</feature>
<reference evidence="7" key="1">
    <citation type="journal article" date="2019" name="Int. J. Syst. Evol. Microbiol.">
        <title>The Global Catalogue of Microorganisms (GCM) 10K type strain sequencing project: providing services to taxonomists for standard genome sequencing and annotation.</title>
        <authorList>
            <consortium name="The Broad Institute Genomics Platform"/>
            <consortium name="The Broad Institute Genome Sequencing Center for Infectious Disease"/>
            <person name="Wu L."/>
            <person name="Ma J."/>
        </authorList>
    </citation>
    <scope>NUCLEOTIDE SEQUENCE [LARGE SCALE GENOMIC DNA]</scope>
    <source>
        <strain evidence="7">CGMCC 1.12664</strain>
    </source>
</reference>
<dbReference type="Pfam" id="PF16859">
    <property type="entry name" value="TetR_C_11"/>
    <property type="match status" value="1"/>
</dbReference>
<dbReference type="PROSITE" id="PS50977">
    <property type="entry name" value="HTH_TETR_2"/>
    <property type="match status" value="1"/>
</dbReference>
<dbReference type="RefSeq" id="WP_188476546.1">
    <property type="nucleotide sequence ID" value="NZ_BMFJ01000001.1"/>
</dbReference>
<dbReference type="InterPro" id="IPR001647">
    <property type="entry name" value="HTH_TetR"/>
</dbReference>
<evidence type="ECO:0000256" key="2">
    <source>
        <dbReference type="ARBA" id="ARBA00023125"/>
    </source>
</evidence>
<dbReference type="PRINTS" id="PR00455">
    <property type="entry name" value="HTHTETR"/>
</dbReference>
<evidence type="ECO:0000256" key="4">
    <source>
        <dbReference type="PROSITE-ProRule" id="PRU00335"/>
    </source>
</evidence>
<gene>
    <name evidence="6" type="ORF">GCM10011360_09790</name>
</gene>
<dbReference type="InterPro" id="IPR036271">
    <property type="entry name" value="Tet_transcr_reg_TetR-rel_C_sf"/>
</dbReference>